<dbReference type="InterPro" id="IPR036291">
    <property type="entry name" value="NAD(P)-bd_dom_sf"/>
</dbReference>
<dbReference type="Proteomes" id="UP000644756">
    <property type="component" value="Unassembled WGS sequence"/>
</dbReference>
<dbReference type="Gene3D" id="3.40.50.720">
    <property type="entry name" value="NAD(P)-binding Rossmann-like Domain"/>
    <property type="match status" value="1"/>
</dbReference>
<reference evidence="4" key="2">
    <citation type="submission" date="2020-09" db="EMBL/GenBank/DDBJ databases">
        <authorList>
            <person name="Sun Q."/>
            <person name="Zhou Y."/>
        </authorList>
    </citation>
    <scope>NUCLEOTIDE SEQUENCE</scope>
    <source>
        <strain evidence="4">CGMCC 1.12987</strain>
    </source>
</reference>
<dbReference type="SUPFAM" id="SSF51735">
    <property type="entry name" value="NAD(P)-binding Rossmann-fold domains"/>
    <property type="match status" value="1"/>
</dbReference>
<evidence type="ECO:0000313" key="4">
    <source>
        <dbReference type="EMBL" id="GGG03962.1"/>
    </source>
</evidence>
<name>A0A917FVA9_9BACL</name>
<feature type="domain" description="NAD-dependent epimerase/dehydratase" evidence="3">
    <location>
        <begin position="3"/>
        <end position="246"/>
    </location>
</feature>
<evidence type="ECO:0000256" key="2">
    <source>
        <dbReference type="ARBA" id="ARBA00023277"/>
    </source>
</evidence>
<gene>
    <name evidence="4" type="ORF">GCM10010916_21280</name>
</gene>
<keyword evidence="2" id="KW-0119">Carbohydrate metabolism</keyword>
<reference evidence="4" key="1">
    <citation type="journal article" date="2014" name="Int. J. Syst. Evol. Microbiol.">
        <title>Complete genome sequence of Corynebacterium casei LMG S-19264T (=DSM 44701T), isolated from a smear-ripened cheese.</title>
        <authorList>
            <consortium name="US DOE Joint Genome Institute (JGI-PGF)"/>
            <person name="Walter F."/>
            <person name="Albersmeier A."/>
            <person name="Kalinowski J."/>
            <person name="Ruckert C."/>
        </authorList>
    </citation>
    <scope>NUCLEOTIDE SEQUENCE</scope>
    <source>
        <strain evidence="4">CGMCC 1.12987</strain>
    </source>
</reference>
<evidence type="ECO:0000256" key="1">
    <source>
        <dbReference type="ARBA" id="ARBA00022857"/>
    </source>
</evidence>
<dbReference type="PANTHER" id="PTHR43103:SF3">
    <property type="entry name" value="ADP-L-GLYCERO-D-MANNO-HEPTOSE-6-EPIMERASE"/>
    <property type="match status" value="1"/>
</dbReference>
<organism evidence="4 5">
    <name type="scientific">Paenibacillus abyssi</name>
    <dbReference type="NCBI Taxonomy" id="1340531"/>
    <lineage>
        <taxon>Bacteria</taxon>
        <taxon>Bacillati</taxon>
        <taxon>Bacillota</taxon>
        <taxon>Bacilli</taxon>
        <taxon>Bacillales</taxon>
        <taxon>Paenibacillaceae</taxon>
        <taxon>Paenibacillus</taxon>
    </lineage>
</organism>
<accession>A0A917FVA9</accession>
<dbReference type="EMBL" id="BMGR01000006">
    <property type="protein sequence ID" value="GGG03962.1"/>
    <property type="molecule type" value="Genomic_DNA"/>
</dbReference>
<dbReference type="CDD" id="cd08946">
    <property type="entry name" value="SDR_e"/>
    <property type="match status" value="1"/>
</dbReference>
<comment type="caution">
    <text evidence="4">The sequence shown here is derived from an EMBL/GenBank/DDBJ whole genome shotgun (WGS) entry which is preliminary data.</text>
</comment>
<keyword evidence="1" id="KW-0521">NADP</keyword>
<sequence length="327" mass="36288">MKVLLTGGTGFVGLNIAEALLEEGIDIVMYATSPPRPEALTELQKKKGHLHFFEGNVLDKAGLDAAFSTFGINAVIHGAAITPDELREASEGALVLQVNCVGTIEVLEAARRHAVHKFIYLSSIAAYGSATKTAELLQEETTVMEPVNLYEITKFAAERIALRYRELTGMNVIAARLGDIFGPWEHKTGVRDVMSAPFQTTRLAMLGQEALLPRSGFKHWVYSRDVAASVVSLLKAERLNHPIYNVSSPYAWSVEDWCALLAGKYPDFRYRIQTSPDLANVRLFDDNAPMEITRLTEDTGYEAQFDLYKSFADYKAWLEKHGALLSE</sequence>
<evidence type="ECO:0000259" key="3">
    <source>
        <dbReference type="Pfam" id="PF01370"/>
    </source>
</evidence>
<dbReference type="AlphaFoldDB" id="A0A917FVA9"/>
<dbReference type="PANTHER" id="PTHR43103">
    <property type="entry name" value="NUCLEOSIDE-DIPHOSPHATE-SUGAR EPIMERASE"/>
    <property type="match status" value="1"/>
</dbReference>
<keyword evidence="5" id="KW-1185">Reference proteome</keyword>
<dbReference type="RefSeq" id="WP_188531049.1">
    <property type="nucleotide sequence ID" value="NZ_BMGR01000006.1"/>
</dbReference>
<evidence type="ECO:0000313" key="5">
    <source>
        <dbReference type="Proteomes" id="UP000644756"/>
    </source>
</evidence>
<dbReference type="Pfam" id="PF01370">
    <property type="entry name" value="Epimerase"/>
    <property type="match status" value="1"/>
</dbReference>
<protein>
    <submittedName>
        <fullName evidence="4">NAD dependent epimerase/dehydratase</fullName>
    </submittedName>
</protein>
<proteinExistence type="predicted"/>
<dbReference type="InterPro" id="IPR001509">
    <property type="entry name" value="Epimerase_deHydtase"/>
</dbReference>